<feature type="region of interest" description="Disordered" evidence="1">
    <location>
        <begin position="1"/>
        <end position="46"/>
    </location>
</feature>
<name>A0ABY0R894_9GAMM</name>
<evidence type="ECO:0000313" key="2">
    <source>
        <dbReference type="EMBL" id="SDM82062.1"/>
    </source>
</evidence>
<accession>A0ABY0R894</accession>
<evidence type="ECO:0000256" key="1">
    <source>
        <dbReference type="SAM" id="MobiDB-lite"/>
    </source>
</evidence>
<dbReference type="EMBL" id="FNHO01000009">
    <property type="protein sequence ID" value="SDM82062.1"/>
    <property type="molecule type" value="Genomic_DNA"/>
</dbReference>
<evidence type="ECO:0000313" key="3">
    <source>
        <dbReference type="Proteomes" id="UP000182276"/>
    </source>
</evidence>
<comment type="caution">
    <text evidence="2">The sequence shown here is derived from an EMBL/GenBank/DDBJ whole genome shotgun (WGS) entry which is preliminary data.</text>
</comment>
<protein>
    <submittedName>
        <fullName evidence="2">Uncharacterized protein</fullName>
    </submittedName>
</protein>
<proteinExistence type="predicted"/>
<sequence>MNRPDLPEPPAPKRDDPGEPVPVGDPAEPEPEQAVGKTFRPGANQN</sequence>
<reference evidence="2 3" key="1">
    <citation type="submission" date="2016-10" db="EMBL/GenBank/DDBJ databases">
        <authorList>
            <person name="Varghese N."/>
            <person name="Submissions S."/>
        </authorList>
    </citation>
    <scope>NUCLEOTIDE SEQUENCE [LARGE SCALE GENOMIC DNA]</scope>
    <source>
        <strain evidence="2 3">DSM 6083</strain>
    </source>
</reference>
<keyword evidence="3" id="KW-1185">Reference proteome</keyword>
<dbReference type="Proteomes" id="UP000182276">
    <property type="component" value="Unassembled WGS sequence"/>
</dbReference>
<organism evidence="2 3">
    <name type="scientific">Stutzerimonas balearica DSM 6083</name>
    <dbReference type="NCBI Taxonomy" id="1123016"/>
    <lineage>
        <taxon>Bacteria</taxon>
        <taxon>Pseudomonadati</taxon>
        <taxon>Pseudomonadota</taxon>
        <taxon>Gammaproteobacteria</taxon>
        <taxon>Pseudomonadales</taxon>
        <taxon>Pseudomonadaceae</taxon>
        <taxon>Stutzerimonas</taxon>
    </lineage>
</organism>
<gene>
    <name evidence="2" type="ORF">SAMN05660875_109164</name>
</gene>